<evidence type="ECO:0000256" key="5">
    <source>
        <dbReference type="SAM" id="MobiDB-lite"/>
    </source>
</evidence>
<dbReference type="RefSeq" id="XP_024945260.1">
    <property type="nucleotide sequence ID" value="XM_025089492.1"/>
</dbReference>
<dbReference type="InterPro" id="IPR047499">
    <property type="entry name" value="DD_AK7"/>
</dbReference>
<protein>
    <submittedName>
        <fullName evidence="7">Adenylate kinase 7 isoform X1</fullName>
    </submittedName>
</protein>
<dbReference type="GO" id="GO:0019205">
    <property type="term" value="F:nucleobase-containing compound kinase activity"/>
    <property type="evidence" value="ECO:0007669"/>
    <property type="project" value="InterPro"/>
</dbReference>
<dbReference type="SUPFAM" id="SSF51735">
    <property type="entry name" value="NAD(P)-binding Rossmann-fold domains"/>
    <property type="match status" value="1"/>
</dbReference>
<reference evidence="7" key="1">
    <citation type="submission" date="2025-08" db="UniProtKB">
        <authorList>
            <consortium name="RefSeq"/>
        </authorList>
    </citation>
    <scope>IDENTIFICATION</scope>
</reference>
<dbReference type="InterPro" id="IPR000850">
    <property type="entry name" value="Adenylat/UMP-CMP_kin"/>
</dbReference>
<dbReference type="GO" id="GO:0006139">
    <property type="term" value="P:nucleobase-containing compound metabolic process"/>
    <property type="evidence" value="ECO:0007669"/>
    <property type="project" value="InterPro"/>
</dbReference>
<dbReference type="GO" id="GO:0005524">
    <property type="term" value="F:ATP binding"/>
    <property type="evidence" value="ECO:0007669"/>
    <property type="project" value="InterPro"/>
</dbReference>
<keyword evidence="6" id="KW-1185">Reference proteome</keyword>
<dbReference type="InterPro" id="IPR027417">
    <property type="entry name" value="P-loop_NTPase"/>
</dbReference>
<keyword evidence="3 7" id="KW-0418">Kinase</keyword>
<feature type="region of interest" description="Disordered" evidence="5">
    <location>
        <begin position="82"/>
        <end position="120"/>
    </location>
</feature>
<dbReference type="Gene3D" id="3.40.50.300">
    <property type="entry name" value="P-loop containing nucleotide triphosphate hydrolases"/>
    <property type="match status" value="1"/>
</dbReference>
<dbReference type="CDD" id="cd22967">
    <property type="entry name" value="DD_AK7"/>
    <property type="match status" value="1"/>
</dbReference>
<dbReference type="PANTHER" id="PTHR23359">
    <property type="entry name" value="NUCLEOTIDE KINASE"/>
    <property type="match status" value="1"/>
</dbReference>
<dbReference type="SUPFAM" id="SSF52540">
    <property type="entry name" value="P-loop containing nucleoside triphosphate hydrolases"/>
    <property type="match status" value="1"/>
</dbReference>
<feature type="compositionally biased region" description="Low complexity" evidence="5">
    <location>
        <begin position="18"/>
        <end position="31"/>
    </location>
</feature>
<name>A0AAJ7W5G4_CEPCN</name>
<dbReference type="Gene3D" id="1.20.890.10">
    <property type="entry name" value="cAMP-dependent protein kinase regulatory subunit, dimerization-anchoring domain"/>
    <property type="match status" value="1"/>
</dbReference>
<dbReference type="AlphaFoldDB" id="A0AAJ7W5G4"/>
<feature type="region of interest" description="Disordered" evidence="5">
    <location>
        <begin position="480"/>
        <end position="522"/>
    </location>
</feature>
<dbReference type="Proteomes" id="UP000694920">
    <property type="component" value="Unplaced"/>
</dbReference>
<evidence type="ECO:0000256" key="3">
    <source>
        <dbReference type="ARBA" id="ARBA00022777"/>
    </source>
</evidence>
<organism evidence="6 7">
    <name type="scientific">Cephus cinctus</name>
    <name type="common">Wheat stem sawfly</name>
    <dbReference type="NCBI Taxonomy" id="211228"/>
    <lineage>
        <taxon>Eukaryota</taxon>
        <taxon>Metazoa</taxon>
        <taxon>Ecdysozoa</taxon>
        <taxon>Arthropoda</taxon>
        <taxon>Hexapoda</taxon>
        <taxon>Insecta</taxon>
        <taxon>Pterygota</taxon>
        <taxon>Neoptera</taxon>
        <taxon>Endopterygota</taxon>
        <taxon>Hymenoptera</taxon>
        <taxon>Cephoidea</taxon>
        <taxon>Cephidae</taxon>
        <taxon>Cephus</taxon>
    </lineage>
</organism>
<accession>A0AAJ7W5G4</accession>
<gene>
    <name evidence="7" type="primary">LOC107272203</name>
</gene>
<feature type="region of interest" description="Disordered" evidence="5">
    <location>
        <begin position="1"/>
        <end position="43"/>
    </location>
</feature>
<keyword evidence="4" id="KW-0175">Coiled coil</keyword>
<evidence type="ECO:0000256" key="4">
    <source>
        <dbReference type="SAM" id="Coils"/>
    </source>
</evidence>
<dbReference type="InterPro" id="IPR007858">
    <property type="entry name" value="Dpy-30_motif"/>
</dbReference>
<dbReference type="Gene3D" id="3.40.50.720">
    <property type="entry name" value="NAD(P)-binding Rossmann-like Domain"/>
    <property type="match status" value="1"/>
</dbReference>
<feature type="compositionally biased region" description="Polar residues" evidence="5">
    <location>
        <begin position="1"/>
        <end position="16"/>
    </location>
</feature>
<dbReference type="GeneID" id="107272203"/>
<feature type="coiled-coil region" evidence="4">
    <location>
        <begin position="731"/>
        <end position="767"/>
    </location>
</feature>
<feature type="compositionally biased region" description="Polar residues" evidence="5">
    <location>
        <begin position="34"/>
        <end position="43"/>
    </location>
</feature>
<feature type="compositionally biased region" description="Acidic residues" evidence="5">
    <location>
        <begin position="497"/>
        <end position="522"/>
    </location>
</feature>
<feature type="compositionally biased region" description="Basic and acidic residues" evidence="5">
    <location>
        <begin position="480"/>
        <end position="494"/>
    </location>
</feature>
<dbReference type="Pfam" id="PF05186">
    <property type="entry name" value="Dpy-30"/>
    <property type="match status" value="1"/>
</dbReference>
<keyword evidence="1" id="KW-0808">Transferase</keyword>
<evidence type="ECO:0000256" key="2">
    <source>
        <dbReference type="ARBA" id="ARBA00022741"/>
    </source>
</evidence>
<evidence type="ECO:0000256" key="1">
    <source>
        <dbReference type="ARBA" id="ARBA00022679"/>
    </source>
</evidence>
<evidence type="ECO:0000313" key="7">
    <source>
        <dbReference type="RefSeq" id="XP_024945260.1"/>
    </source>
</evidence>
<evidence type="ECO:0000313" key="6">
    <source>
        <dbReference type="Proteomes" id="UP000694920"/>
    </source>
</evidence>
<keyword evidence="2" id="KW-0547">Nucleotide-binding</keyword>
<proteinExistence type="predicted"/>
<dbReference type="InterPro" id="IPR036291">
    <property type="entry name" value="NAD(P)-bd_dom_sf"/>
</dbReference>
<feature type="compositionally biased region" description="Acidic residues" evidence="5">
    <location>
        <begin position="86"/>
        <end position="106"/>
    </location>
</feature>
<sequence>MSLSRLNVSRASTEGADNNPSPSSRPANSEPSTRRLTISENETQFNESNFVPWRIFVNQLDSYHGKKLADFLPEQLYLDKGKSSDGLDEAEDEDEEETEEVEDEDEKFNVPTKGSNESPRNFQVIGTVMDREIRQPEDVTMIIRHPSNRESYLKELMKCGIIIFDVTLDNNEIDEARWAFEAVAKELEKIAENTPKAFKRIEDVRYFILISSVMTWSLTKPLDPEDPELPFTEVNYRKRKAHPNFKEHIQLEKDVLAANKNPALKDKFKTIVLCSGITYGDEQDILHYLFKMAWENSTELPIFGKGRNKIPLLHVRDLVTTVYMLIRKWPSLKYIVAVEQELISQRTIVKRIARALSTGKVKHIVQEEAFLLPDVNQRNYDAMTINLRIEPAYIINQNISWNYEMPFKNNMAAIVKEYKMARNLHPIKIIVLGPPAAGKTRIAHQLANHYRIPYVFVKTLITDTIQKLANEVEIARSRKVAEEVSQQDKVKENPSESPDEDQVDEEEEEEEEEDNDEDEIPDVESLQEELNEMRNNLAHNNGRLSDDILNKIFFKRLLAKDCQNQGYVIDGYPKTLEQAKSLFGIANDDEPEAVDDEEEEDEVAMLGGNTKIMPEFVIALEACDEFLIERLINRPEKEIQNTHYTEEHMMRRLLEYRQRNTEDNTPLEFFDELDIHPLIISIENETCPDMFETFVRCIKKIGKPRNYGPSAKEVADARKRTDSEAFAAATIQREREAIEDFARRREREEKMMEWTNLLEKLKEEEEEQLCILGEPLRNYLMKYVFPTLTQGLIEVAKLRPEDPVDFLAEFLFKENPEGKMFEPDYTETMSMLMDAIERLQRDILPCDQLDKDLKKYLKVEPDSEVDFNEEDGQQFKEESTLSICKQPYFSEESEGFSYMEDSEGRAT</sequence>